<accession>A0A7W6C2N9</accession>
<dbReference type="Proteomes" id="UP000561459">
    <property type="component" value="Unassembled WGS sequence"/>
</dbReference>
<proteinExistence type="inferred from homology"/>
<dbReference type="SUPFAM" id="SSF56645">
    <property type="entry name" value="Acyl-CoA dehydrogenase NM domain-like"/>
    <property type="match status" value="1"/>
</dbReference>
<dbReference type="Gene3D" id="1.20.140.10">
    <property type="entry name" value="Butyryl-CoA Dehydrogenase, subunit A, domain 3"/>
    <property type="match status" value="1"/>
</dbReference>
<keyword evidence="3" id="KW-0285">Flavoprotein</keyword>
<dbReference type="InterPro" id="IPR013786">
    <property type="entry name" value="AcylCoA_DH/ox_N"/>
</dbReference>
<dbReference type="GO" id="GO:0003995">
    <property type="term" value="F:acyl-CoA dehydrogenase activity"/>
    <property type="evidence" value="ECO:0007669"/>
    <property type="project" value="TreeGrafter"/>
</dbReference>
<dbReference type="Pfam" id="PF00441">
    <property type="entry name" value="Acyl-CoA_dh_1"/>
    <property type="match status" value="1"/>
</dbReference>
<sequence length="312" mass="32605">MIDLIPDEDQQALLDSFQDLLAAESPVGSGKAPDLWAQIVPLGWLGLARPEAVGGAGLGAVELMLLLRECGRYLASPALMATLVAIDLLDEAGQGDLAARLADGHDRVAFALGRDDRSAYLVDGDGADLALRVDDGGLALHRIADGRTPLVSIDERTTLHAAGLSDLLATSEKGASFRLMLAAQFAGVAEAVRDVAVEQAKLREQFGQPIGAFQAIKHQCADLAVRAEAAGAQASYAALMMANDPAKATVELAAAVRIARRAAVSSAQDNIQIHGAMGTTDECHAHLYLKRANLLSMLDGASSWQAEALLAV</sequence>
<dbReference type="InterPro" id="IPR037069">
    <property type="entry name" value="AcylCoA_DH/ox_N_sf"/>
</dbReference>
<evidence type="ECO:0000313" key="9">
    <source>
        <dbReference type="Proteomes" id="UP000561459"/>
    </source>
</evidence>
<dbReference type="SUPFAM" id="SSF47203">
    <property type="entry name" value="Acyl-CoA dehydrogenase C-terminal domain-like"/>
    <property type="match status" value="1"/>
</dbReference>
<evidence type="ECO:0000256" key="2">
    <source>
        <dbReference type="ARBA" id="ARBA00009347"/>
    </source>
</evidence>
<name>A0A7W6C2N9_9SPHN</name>
<dbReference type="GO" id="GO:0050660">
    <property type="term" value="F:flavin adenine dinucleotide binding"/>
    <property type="evidence" value="ECO:0007669"/>
    <property type="project" value="InterPro"/>
</dbReference>
<organism evidence="8 9">
    <name type="scientific">Novosphingobium fluoreni</name>
    <dbReference type="NCBI Taxonomy" id="1391222"/>
    <lineage>
        <taxon>Bacteria</taxon>
        <taxon>Pseudomonadati</taxon>
        <taxon>Pseudomonadota</taxon>
        <taxon>Alphaproteobacteria</taxon>
        <taxon>Sphingomonadales</taxon>
        <taxon>Sphingomonadaceae</taxon>
        <taxon>Novosphingobium</taxon>
    </lineage>
</organism>
<dbReference type="InterPro" id="IPR036250">
    <property type="entry name" value="AcylCo_DH-like_C"/>
</dbReference>
<keyword evidence="4" id="KW-0274">FAD</keyword>
<evidence type="ECO:0000259" key="7">
    <source>
        <dbReference type="Pfam" id="PF02771"/>
    </source>
</evidence>
<evidence type="ECO:0000256" key="4">
    <source>
        <dbReference type="ARBA" id="ARBA00022827"/>
    </source>
</evidence>
<dbReference type="Pfam" id="PF02771">
    <property type="entry name" value="Acyl-CoA_dh_N"/>
    <property type="match status" value="1"/>
</dbReference>
<evidence type="ECO:0000256" key="5">
    <source>
        <dbReference type="ARBA" id="ARBA00023002"/>
    </source>
</evidence>
<comment type="caution">
    <text evidence="8">The sequence shown here is derived from an EMBL/GenBank/DDBJ whole genome shotgun (WGS) entry which is preliminary data.</text>
</comment>
<dbReference type="PANTHER" id="PTHR43884">
    <property type="entry name" value="ACYL-COA DEHYDROGENASE"/>
    <property type="match status" value="1"/>
</dbReference>
<protein>
    <submittedName>
        <fullName evidence="8">Alkylation response protein AidB-like acyl-CoA dehydrogenase</fullName>
    </submittedName>
</protein>
<dbReference type="RefSeq" id="WP_183617100.1">
    <property type="nucleotide sequence ID" value="NZ_JACIDY010000004.1"/>
</dbReference>
<keyword evidence="9" id="KW-1185">Reference proteome</keyword>
<gene>
    <name evidence="8" type="ORF">GGR39_002166</name>
</gene>
<reference evidence="8 9" key="1">
    <citation type="submission" date="2020-08" db="EMBL/GenBank/DDBJ databases">
        <title>Genomic Encyclopedia of Type Strains, Phase IV (KMG-IV): sequencing the most valuable type-strain genomes for metagenomic binning, comparative biology and taxonomic classification.</title>
        <authorList>
            <person name="Goeker M."/>
        </authorList>
    </citation>
    <scope>NUCLEOTIDE SEQUENCE [LARGE SCALE GENOMIC DNA]</scope>
    <source>
        <strain evidence="8 9">DSM 27568</strain>
    </source>
</reference>
<feature type="domain" description="Acyl-CoA dehydrogenase/oxidase C-terminal" evidence="6">
    <location>
        <begin position="177"/>
        <end position="308"/>
    </location>
</feature>
<evidence type="ECO:0000256" key="3">
    <source>
        <dbReference type="ARBA" id="ARBA00022630"/>
    </source>
</evidence>
<dbReference type="AlphaFoldDB" id="A0A7W6C2N9"/>
<comment type="cofactor">
    <cofactor evidence="1">
        <name>FAD</name>
        <dbReference type="ChEBI" id="CHEBI:57692"/>
    </cofactor>
</comment>
<dbReference type="EMBL" id="JACIDY010000004">
    <property type="protein sequence ID" value="MBB3940509.1"/>
    <property type="molecule type" value="Genomic_DNA"/>
</dbReference>
<evidence type="ECO:0000256" key="1">
    <source>
        <dbReference type="ARBA" id="ARBA00001974"/>
    </source>
</evidence>
<dbReference type="PANTHER" id="PTHR43884:SF20">
    <property type="entry name" value="ACYL-COA DEHYDROGENASE FADE28"/>
    <property type="match status" value="1"/>
</dbReference>
<keyword evidence="5" id="KW-0560">Oxidoreductase</keyword>
<feature type="domain" description="Acyl-CoA dehydrogenase/oxidase N-terminal" evidence="7">
    <location>
        <begin position="8"/>
        <end position="93"/>
    </location>
</feature>
<evidence type="ECO:0000259" key="6">
    <source>
        <dbReference type="Pfam" id="PF00441"/>
    </source>
</evidence>
<dbReference type="Gene3D" id="1.10.540.10">
    <property type="entry name" value="Acyl-CoA dehydrogenase/oxidase, N-terminal domain"/>
    <property type="match status" value="1"/>
</dbReference>
<comment type="similarity">
    <text evidence="2">Belongs to the acyl-CoA dehydrogenase family.</text>
</comment>
<evidence type="ECO:0000313" key="8">
    <source>
        <dbReference type="EMBL" id="MBB3940509.1"/>
    </source>
</evidence>
<dbReference type="InterPro" id="IPR009100">
    <property type="entry name" value="AcylCoA_DH/oxidase_NM_dom_sf"/>
</dbReference>
<dbReference type="InterPro" id="IPR009075">
    <property type="entry name" value="AcylCo_DH/oxidase_C"/>
</dbReference>